<dbReference type="Gene3D" id="2.30.29.30">
    <property type="entry name" value="Pleckstrin-homology domain (PH domain)/Phosphotyrosine-binding domain (PTB)"/>
    <property type="match status" value="1"/>
</dbReference>
<feature type="compositionally biased region" description="Polar residues" evidence="1">
    <location>
        <begin position="524"/>
        <end position="539"/>
    </location>
</feature>
<feature type="compositionally biased region" description="Pro residues" evidence="1">
    <location>
        <begin position="224"/>
        <end position="241"/>
    </location>
</feature>
<feature type="region of interest" description="Disordered" evidence="1">
    <location>
        <begin position="801"/>
        <end position="847"/>
    </location>
</feature>
<dbReference type="GO" id="GO:0005085">
    <property type="term" value="F:guanyl-nucleotide exchange factor activity"/>
    <property type="evidence" value="ECO:0007669"/>
    <property type="project" value="InterPro"/>
</dbReference>
<dbReference type="InterPro" id="IPR011993">
    <property type="entry name" value="PH-like_dom_sf"/>
</dbReference>
<evidence type="ECO:0000259" key="2">
    <source>
        <dbReference type="PROSITE" id="PS50190"/>
    </source>
</evidence>
<feature type="compositionally biased region" description="Polar residues" evidence="1">
    <location>
        <begin position="299"/>
        <end position="308"/>
    </location>
</feature>
<sequence length="1413" mass="154720">MADHHSSQAPRPHPHRDSHDLSLSTRDVTRDSLVTNMLVSLDKLSFLHNDAPRFGEEDDEDDLPRFFDIPRYRLENPEPPVAFHNHTRSLSYSSDIDTSSRLSSQYSRDRRSNSNATIQDVPRRASLVRETMRRSQSDTPKESPQQGSHRHKSGSVGSGSIDGLQSQGNGYTGGRWGRSHRRSASIDQGSHPSDLSQVDSMTRSLKADRVTSFNSDDLNAAPNPTVPGGPRKPPSTAPKPSEPAQSSSAHRNRSSSRSVKSASARNKTVAREPAPPLPISDSAPAPAVGYGKPKEQAAQPASNNSTPQPKEKQGFFKRVFGGSSRHSSNPIATTPDSSQNGRRNTGDSPAPDNASTSTGSKTQGRDTASSHSNHPVLQKKTSFFRRRKKSVVDDAPPVSVAENLPPVPPLNLYANKDKPVPKAETSPVSSLRQVMNPYLRDSVTPSKPGVPAKTQAQKQNQTPSNAGKMTLADLMGGEEEEGDIVEQQAYKRDFSPEYDPSPNARIRKVQSDSSQEKEKADQLATPSRSASKSKTTNSFLDLDGPGEANDAAQRKDKTAQTLFTDNSRFGKRTSSLSPALTSFTDDDPTPKAKAEPFPDPSVTPRASSMIKPPDLRIETTLESGAKIMTPLDSKQLDEPEFVLGQPTEDDRQKAQRIFDGNEDFIQRDKAASWMGEEGPVRKKTLQAYMDLYDFTNQSVLQSLRQVCSRLVFRAETQQVDRILVAFSKRWCACNPNHGFKASDIIHTICYSIMLLNTDLHMADIEQKMTRSQFVKNTMGTIIQALAEVMPDALEKRPPILSAKSPGMLDTPTTIPSATPISPTPTESERRSFRNSFRPPPRGDSDGLDVVNDCGPLVKAPHTGNIKSWEEQVEIVLKSIYNSIRDERLPLFGADPQKSLPTSPSQGLGVMNMLRRTPSVLSKAPSEGNLSMRGRNAESTRGPGSRWVSKSRSRPPGLGRNGFNSSRTSFEDNNSLWSPALSSATWSRQSLGRTQTTVSQDSFASAFPRGDYQQSIGFANALSQAIIRDEDANGYETAPSILSADIPASRLLEDETLEITGPPWVKEGRVIHKHHLDGVDKKAKDRQWTEVFAVVQKGQMSLFSFNSSKSLRQKARPKAPQEAPVGGGNWQDNATNVGTFNLRQTLASALPSPGYSRTRPHVWALSLPTGAVHLFQVGTPEIIKEFVTTANYWSARLSTHPLIGGVSNMEYGWSENIVNNALVNAINDSTGPPTRRASNMSNGAITGTGRKGSISSFRSASIDQAAAAFTNASGRGGKLPGDRVNIADWTPPAQSLRPSNASEADQLATLVAYVKNIEDSLQEHNQLRSPMLLAFTPRGHNAIKAMANWEKKSAYLLREIVKFRTYVDCLQQAETRKQEIYTERDLAHRAARGELIDADEMDLSGDEADTTIRP</sequence>
<protein>
    <recommendedName>
        <fullName evidence="2">SEC7 domain-containing protein</fullName>
    </recommendedName>
</protein>
<dbReference type="Pfam" id="PF01369">
    <property type="entry name" value="Sec7"/>
    <property type="match status" value="1"/>
</dbReference>
<feature type="compositionally biased region" description="Polar residues" evidence="1">
    <location>
        <begin position="559"/>
        <end position="583"/>
    </location>
</feature>
<reference evidence="3" key="1">
    <citation type="submission" date="2021-10" db="EMBL/GenBank/DDBJ databases">
        <authorList>
            <person name="Piombo E."/>
        </authorList>
    </citation>
    <scope>NUCLEOTIDE SEQUENCE</scope>
</reference>
<dbReference type="GO" id="GO:0032012">
    <property type="term" value="P:regulation of ARF protein signal transduction"/>
    <property type="evidence" value="ECO:0007669"/>
    <property type="project" value="InterPro"/>
</dbReference>
<organism evidence="3 4">
    <name type="scientific">Clonostachys rhizophaga</name>
    <dbReference type="NCBI Taxonomy" id="160324"/>
    <lineage>
        <taxon>Eukaryota</taxon>
        <taxon>Fungi</taxon>
        <taxon>Dikarya</taxon>
        <taxon>Ascomycota</taxon>
        <taxon>Pezizomycotina</taxon>
        <taxon>Sordariomycetes</taxon>
        <taxon>Hypocreomycetidae</taxon>
        <taxon>Hypocreales</taxon>
        <taxon>Bionectriaceae</taxon>
        <taxon>Clonostachys</taxon>
    </lineage>
</organism>
<dbReference type="PROSITE" id="PS50190">
    <property type="entry name" value="SEC7"/>
    <property type="match status" value="1"/>
</dbReference>
<feature type="compositionally biased region" description="Low complexity" evidence="1">
    <location>
        <begin position="255"/>
        <end position="267"/>
    </location>
</feature>
<dbReference type="Pfam" id="PF15410">
    <property type="entry name" value="PH_9"/>
    <property type="match status" value="1"/>
</dbReference>
<feature type="compositionally biased region" description="Polar residues" evidence="1">
    <location>
        <begin position="185"/>
        <end position="203"/>
    </location>
</feature>
<dbReference type="SMART" id="SM00222">
    <property type="entry name" value="Sec7"/>
    <property type="match status" value="1"/>
</dbReference>
<comment type="caution">
    <text evidence="3">The sequence shown here is derived from an EMBL/GenBank/DDBJ whole genome shotgun (WGS) entry which is preliminary data.</text>
</comment>
<evidence type="ECO:0000313" key="4">
    <source>
        <dbReference type="Proteomes" id="UP000696573"/>
    </source>
</evidence>
<dbReference type="InterPro" id="IPR035999">
    <property type="entry name" value="Sec7_dom_sf"/>
</dbReference>
<dbReference type="CDD" id="cd00171">
    <property type="entry name" value="Sec7"/>
    <property type="match status" value="1"/>
</dbReference>
<feature type="domain" description="SEC7" evidence="2">
    <location>
        <begin position="613"/>
        <end position="779"/>
    </location>
</feature>
<feature type="compositionally biased region" description="Low complexity" evidence="1">
    <location>
        <begin position="810"/>
        <end position="825"/>
    </location>
</feature>
<feature type="compositionally biased region" description="Low complexity" evidence="1">
    <location>
        <begin position="88"/>
        <end position="104"/>
    </location>
</feature>
<proteinExistence type="predicted"/>
<gene>
    <name evidence="3" type="ORF">CRHIZ90672A_00011421</name>
</gene>
<evidence type="ECO:0000256" key="1">
    <source>
        <dbReference type="SAM" id="MobiDB-lite"/>
    </source>
</evidence>
<feature type="region of interest" description="Disordered" evidence="1">
    <location>
        <begin position="920"/>
        <end position="968"/>
    </location>
</feature>
<dbReference type="Proteomes" id="UP000696573">
    <property type="component" value="Unassembled WGS sequence"/>
</dbReference>
<name>A0A9N9V993_9HYPO</name>
<feature type="region of interest" description="Disordered" evidence="1">
    <location>
        <begin position="75"/>
        <end position="609"/>
    </location>
</feature>
<keyword evidence="4" id="KW-1185">Reference proteome</keyword>
<evidence type="ECO:0000313" key="3">
    <source>
        <dbReference type="EMBL" id="CAH0019097.1"/>
    </source>
</evidence>
<dbReference type="SUPFAM" id="SSF50729">
    <property type="entry name" value="PH domain-like"/>
    <property type="match status" value="1"/>
</dbReference>
<dbReference type="SUPFAM" id="SSF48425">
    <property type="entry name" value="Sec7 domain"/>
    <property type="match status" value="1"/>
</dbReference>
<dbReference type="InterPro" id="IPR041681">
    <property type="entry name" value="PH_9"/>
</dbReference>
<dbReference type="EMBL" id="CABFNQ020000551">
    <property type="protein sequence ID" value="CAH0019097.1"/>
    <property type="molecule type" value="Genomic_DNA"/>
</dbReference>
<dbReference type="PANTHER" id="PTHR10663:SF373">
    <property type="entry name" value="PH AND SEC7 DOMAIN-CONTAINING PROTEIN C11E3.11C"/>
    <property type="match status" value="1"/>
</dbReference>
<feature type="region of interest" description="Disordered" evidence="1">
    <location>
        <begin position="1"/>
        <end position="24"/>
    </location>
</feature>
<dbReference type="InterPro" id="IPR000904">
    <property type="entry name" value="Sec7_dom"/>
</dbReference>
<feature type="compositionally biased region" description="Polar residues" evidence="1">
    <location>
        <begin position="324"/>
        <end position="375"/>
    </location>
</feature>
<dbReference type="InterPro" id="IPR023394">
    <property type="entry name" value="Sec7_C_sf"/>
</dbReference>
<accession>A0A9N9V993</accession>
<feature type="compositionally biased region" description="Basic and acidic residues" evidence="1">
    <location>
        <begin position="130"/>
        <end position="141"/>
    </location>
</feature>
<dbReference type="Gene3D" id="1.10.1000.11">
    <property type="entry name" value="Arf Nucleotide-binding Site Opener,domain 2"/>
    <property type="match status" value="1"/>
</dbReference>
<dbReference type="OrthoDB" id="2157641at2759"/>
<dbReference type="PANTHER" id="PTHR10663">
    <property type="entry name" value="GUANYL-NUCLEOTIDE EXCHANGE FACTOR"/>
    <property type="match status" value="1"/>
</dbReference>
<feature type="compositionally biased region" description="Polar residues" evidence="1">
    <location>
        <begin position="454"/>
        <end position="467"/>
    </location>
</feature>